<dbReference type="PANTHER" id="PTHR21198">
    <property type="entry name" value="GLUTAMATE RACEMASE"/>
    <property type="match status" value="1"/>
</dbReference>
<dbReference type="PANTHER" id="PTHR21198:SF7">
    <property type="entry name" value="ASPARTATE-GLUTAMATE RACEMASE FAMILY"/>
    <property type="match status" value="1"/>
</dbReference>
<dbReference type="AlphaFoldDB" id="A0A7L6AQ87"/>
<dbReference type="EMBL" id="CP059265">
    <property type="protein sequence ID" value="QLQ31248.1"/>
    <property type="molecule type" value="Genomic_DNA"/>
</dbReference>
<dbReference type="InterPro" id="IPR015942">
    <property type="entry name" value="Asp/Glu/hydantoin_racemase"/>
</dbReference>
<dbReference type="KEGG" id="this:HZT40_06120"/>
<name>A0A7L6AQ87_9GAMM</name>
<evidence type="ECO:0000313" key="4">
    <source>
        <dbReference type="Proteomes" id="UP000510621"/>
    </source>
</evidence>
<evidence type="ECO:0000256" key="1">
    <source>
        <dbReference type="ARBA" id="ARBA00007847"/>
    </source>
</evidence>
<dbReference type="Gene3D" id="3.40.50.1860">
    <property type="match status" value="2"/>
</dbReference>
<organism evidence="3 4">
    <name type="scientific">Candidatus Thiothrix singaporensis</name>
    <dbReference type="NCBI Taxonomy" id="2799669"/>
    <lineage>
        <taxon>Bacteria</taxon>
        <taxon>Pseudomonadati</taxon>
        <taxon>Pseudomonadota</taxon>
        <taxon>Gammaproteobacteria</taxon>
        <taxon>Thiotrichales</taxon>
        <taxon>Thiotrichaceae</taxon>
        <taxon>Thiothrix</taxon>
    </lineage>
</organism>
<proteinExistence type="inferred from homology"/>
<keyword evidence="4" id="KW-1185">Reference proteome</keyword>
<dbReference type="Proteomes" id="UP000510621">
    <property type="component" value="Chromosome"/>
</dbReference>
<protein>
    <submittedName>
        <fullName evidence="3">Amino acid racemase</fullName>
        <ecNumber evidence="3">5.1.1.-</ecNumber>
    </submittedName>
</protein>
<accession>A0A7L6AQ87</accession>
<keyword evidence="2 3" id="KW-0413">Isomerase</keyword>
<dbReference type="NCBIfam" id="TIGR00035">
    <property type="entry name" value="asp_race"/>
    <property type="match status" value="1"/>
</dbReference>
<evidence type="ECO:0000313" key="3">
    <source>
        <dbReference type="EMBL" id="QLQ31248.1"/>
    </source>
</evidence>
<comment type="similarity">
    <text evidence="1">Belongs to the aspartate/glutamate racemases family.</text>
</comment>
<dbReference type="PROSITE" id="PS00924">
    <property type="entry name" value="ASP_GLU_RACEMASE_2"/>
    <property type="match status" value="1"/>
</dbReference>
<sequence length="252" mass="27581">MPVSAASSTNCKQRKRGSAVRRFGLIGGLSWHSTVGYYTTLNQRVNERYGDNTNPPLRLVSLNQKQIHDLQRADDWDAIADILIEAARELQALGVEGMALCANTPHKVFEPLSRAVACPIIHIADAIGAPLAQAGLHKVGLLGTRFTMSQDFIKGRLLAQHQLQTLVPDAHEQQEMQERIYNELVVGAFNASTRAFCLEMIDSLAKQGAEAVILGCTELPLLLQGVSSPIPLVDSLQCHCEAIARYIMQEAD</sequence>
<gene>
    <name evidence="3" type="ORF">HZT40_06120</name>
</gene>
<dbReference type="InterPro" id="IPR004380">
    <property type="entry name" value="Asp_race"/>
</dbReference>
<evidence type="ECO:0000256" key="2">
    <source>
        <dbReference type="ARBA" id="ARBA00023235"/>
    </source>
</evidence>
<reference evidence="3" key="1">
    <citation type="submission" date="2020-06" db="EMBL/GenBank/DDBJ databases">
        <title>Analysis procedures for assessing recovery of high quality, complete, closed genomes from Nanopore long read metagenome sequencing.</title>
        <authorList>
            <person name="Bessarab I."/>
            <person name="Arumugam K."/>
            <person name="Haryono M."/>
            <person name="Liu X."/>
            <person name="Roy S."/>
            <person name="Zuniga-Montanez R.E."/>
            <person name="Qiu G."/>
            <person name="Drautz-Moses D.I."/>
            <person name="Law Y.Y."/>
            <person name="Wuertz S."/>
            <person name="Lauro F.M."/>
            <person name="Huson D.H."/>
            <person name="Williams R.B."/>
        </authorList>
    </citation>
    <scope>NUCLEOTIDE SEQUENCE [LARGE SCALE GENOMIC DNA]</scope>
    <source>
        <strain evidence="3">SSD2</strain>
    </source>
</reference>
<dbReference type="EC" id="5.1.1.-" evidence="3"/>
<dbReference type="SUPFAM" id="SSF53681">
    <property type="entry name" value="Aspartate/glutamate racemase"/>
    <property type="match status" value="2"/>
</dbReference>
<dbReference type="Pfam" id="PF01177">
    <property type="entry name" value="Asp_Glu_race"/>
    <property type="match status" value="1"/>
</dbReference>
<dbReference type="InterPro" id="IPR033134">
    <property type="entry name" value="Asp/Glu_racemase_AS_2"/>
</dbReference>
<dbReference type="InterPro" id="IPR001920">
    <property type="entry name" value="Asp/Glu_race"/>
</dbReference>
<dbReference type="GO" id="GO:0047661">
    <property type="term" value="F:amino-acid racemase activity"/>
    <property type="evidence" value="ECO:0007669"/>
    <property type="project" value="InterPro"/>
</dbReference>